<dbReference type="Proteomes" id="UP000241771">
    <property type="component" value="Unassembled WGS sequence"/>
</dbReference>
<sequence>MRAEIEVSVVLPNYNCLPTLPRAINSIRAQEVDVEIIVVDDGSTDGSVEWLLDQPDITLLHSERAGASRARNLGIEQCSHELIAFLDADDYWLDNKLAQQLEIHRHCPDVVCSFTDYMHTTEAGKQIIGCFDYWPRFRKQLNDGPVTVFPNLTPQLFAENVIGTSTVIVKKQTLLAVGGFDPTLKSASDWDLWLKVAKLGSVGVVNLSLCHYITDRSGAISRDQYKRLAAMKCILDRHQSSLRVFPSALLFGYLRWVTGKAEYNRILKEYRYSIFQELLVLCFQPEMRRFKAVGRDVLNVLSFK</sequence>
<evidence type="ECO:0000313" key="2">
    <source>
        <dbReference type="EMBL" id="PSW19150.1"/>
    </source>
</evidence>
<organism evidence="2 3">
    <name type="scientific">Photobacterium sanctipauli</name>
    <dbReference type="NCBI Taxonomy" id="1342794"/>
    <lineage>
        <taxon>Bacteria</taxon>
        <taxon>Pseudomonadati</taxon>
        <taxon>Pseudomonadota</taxon>
        <taxon>Gammaproteobacteria</taxon>
        <taxon>Vibrionales</taxon>
        <taxon>Vibrionaceae</taxon>
        <taxon>Photobacterium</taxon>
    </lineage>
</organism>
<comment type="caution">
    <text evidence="2">The sequence shown here is derived from an EMBL/GenBank/DDBJ whole genome shotgun (WGS) entry which is preliminary data.</text>
</comment>
<dbReference type="PANTHER" id="PTHR43685">
    <property type="entry name" value="GLYCOSYLTRANSFERASE"/>
    <property type="match status" value="1"/>
</dbReference>
<dbReference type="InterPro" id="IPR001173">
    <property type="entry name" value="Glyco_trans_2-like"/>
</dbReference>
<dbReference type="PANTHER" id="PTHR43685:SF2">
    <property type="entry name" value="GLYCOSYLTRANSFERASE 2-LIKE DOMAIN-CONTAINING PROTEIN"/>
    <property type="match status" value="1"/>
</dbReference>
<dbReference type="Gene3D" id="3.90.550.10">
    <property type="entry name" value="Spore Coat Polysaccharide Biosynthesis Protein SpsA, Chain A"/>
    <property type="match status" value="1"/>
</dbReference>
<dbReference type="InterPro" id="IPR050834">
    <property type="entry name" value="Glycosyltransf_2"/>
</dbReference>
<name>A0A2T3NSA4_9GAMM</name>
<keyword evidence="3" id="KW-1185">Reference proteome</keyword>
<gene>
    <name evidence="2" type="ORF">C9I98_12310</name>
</gene>
<keyword evidence="2" id="KW-0808">Transferase</keyword>
<feature type="domain" description="Glycosyltransferase 2-like" evidence="1">
    <location>
        <begin position="8"/>
        <end position="117"/>
    </location>
</feature>
<evidence type="ECO:0000259" key="1">
    <source>
        <dbReference type="Pfam" id="PF00535"/>
    </source>
</evidence>
<dbReference type="RefSeq" id="WP_051902364.1">
    <property type="nucleotide sequence ID" value="NZ_JGVO01000616.1"/>
</dbReference>
<dbReference type="EMBL" id="PYMA01000007">
    <property type="protein sequence ID" value="PSW19150.1"/>
    <property type="molecule type" value="Genomic_DNA"/>
</dbReference>
<evidence type="ECO:0000313" key="3">
    <source>
        <dbReference type="Proteomes" id="UP000241771"/>
    </source>
</evidence>
<accession>A0A2T3NSA4</accession>
<proteinExistence type="predicted"/>
<reference evidence="2 3" key="1">
    <citation type="submission" date="2018-01" db="EMBL/GenBank/DDBJ databases">
        <title>Whole genome sequencing of Histamine producing bacteria.</title>
        <authorList>
            <person name="Butler K."/>
        </authorList>
    </citation>
    <scope>NUCLEOTIDE SEQUENCE [LARGE SCALE GENOMIC DNA]</scope>
    <source>
        <strain evidence="2 3">DSM 100436</strain>
    </source>
</reference>
<protein>
    <submittedName>
        <fullName evidence="2">Glycosyl transferase</fullName>
    </submittedName>
</protein>
<dbReference type="InterPro" id="IPR029044">
    <property type="entry name" value="Nucleotide-diphossugar_trans"/>
</dbReference>
<dbReference type="AlphaFoldDB" id="A0A2T3NSA4"/>
<dbReference type="Pfam" id="PF00535">
    <property type="entry name" value="Glycos_transf_2"/>
    <property type="match status" value="1"/>
</dbReference>
<dbReference type="GO" id="GO:0016740">
    <property type="term" value="F:transferase activity"/>
    <property type="evidence" value="ECO:0007669"/>
    <property type="project" value="UniProtKB-KW"/>
</dbReference>
<dbReference type="SUPFAM" id="SSF53448">
    <property type="entry name" value="Nucleotide-diphospho-sugar transferases"/>
    <property type="match status" value="1"/>
</dbReference>
<dbReference type="OrthoDB" id="9802649at2"/>